<dbReference type="Pfam" id="PF00225">
    <property type="entry name" value="Kinesin"/>
    <property type="match status" value="1"/>
</dbReference>
<keyword evidence="10" id="KW-1185">Reference proteome</keyword>
<feature type="domain" description="Kinesin motor" evidence="8">
    <location>
        <begin position="15"/>
        <end position="355"/>
    </location>
</feature>
<keyword evidence="4" id="KW-0206">Cytoskeleton</keyword>
<evidence type="ECO:0000256" key="5">
    <source>
        <dbReference type="PROSITE-ProRule" id="PRU00283"/>
    </source>
</evidence>
<evidence type="ECO:0000313" key="9">
    <source>
        <dbReference type="EMBL" id="SZX76971.1"/>
    </source>
</evidence>
<accession>A0A383WHS2</accession>
<reference evidence="9 10" key="1">
    <citation type="submission" date="2016-10" db="EMBL/GenBank/DDBJ databases">
        <authorList>
            <person name="Cai Z."/>
        </authorList>
    </citation>
    <scope>NUCLEOTIDE SEQUENCE [LARGE SCALE GENOMIC DNA]</scope>
</reference>
<dbReference type="SUPFAM" id="SSF90257">
    <property type="entry name" value="Myosin rod fragments"/>
    <property type="match status" value="1"/>
</dbReference>
<evidence type="ECO:0000256" key="2">
    <source>
        <dbReference type="ARBA" id="ARBA00022490"/>
    </source>
</evidence>
<dbReference type="PRINTS" id="PR00380">
    <property type="entry name" value="KINESINHEAVY"/>
</dbReference>
<dbReference type="Proteomes" id="UP000256970">
    <property type="component" value="Unassembled WGS sequence"/>
</dbReference>
<evidence type="ECO:0000259" key="8">
    <source>
        <dbReference type="PROSITE" id="PS50067"/>
    </source>
</evidence>
<feature type="coiled-coil region" evidence="6">
    <location>
        <begin position="753"/>
        <end position="857"/>
    </location>
</feature>
<feature type="coiled-coil region" evidence="6">
    <location>
        <begin position="616"/>
        <end position="706"/>
    </location>
</feature>
<dbReference type="InterPro" id="IPR047149">
    <property type="entry name" value="KIF11-like"/>
</dbReference>
<evidence type="ECO:0000256" key="7">
    <source>
        <dbReference type="SAM" id="MobiDB-lite"/>
    </source>
</evidence>
<dbReference type="GO" id="GO:0005876">
    <property type="term" value="C:spindle microtubule"/>
    <property type="evidence" value="ECO:0007669"/>
    <property type="project" value="TreeGrafter"/>
</dbReference>
<dbReference type="SMART" id="SM00129">
    <property type="entry name" value="KISc"/>
    <property type="match status" value="1"/>
</dbReference>
<keyword evidence="5" id="KW-0547">Nucleotide-binding</keyword>
<dbReference type="EMBL" id="FNXT01001270">
    <property type="protein sequence ID" value="SZX76971.1"/>
    <property type="molecule type" value="Genomic_DNA"/>
</dbReference>
<dbReference type="GO" id="GO:0072686">
    <property type="term" value="C:mitotic spindle"/>
    <property type="evidence" value="ECO:0007669"/>
    <property type="project" value="TreeGrafter"/>
</dbReference>
<evidence type="ECO:0000256" key="6">
    <source>
        <dbReference type="SAM" id="Coils"/>
    </source>
</evidence>
<dbReference type="GO" id="GO:0051231">
    <property type="term" value="P:spindle elongation"/>
    <property type="evidence" value="ECO:0007669"/>
    <property type="project" value="TreeGrafter"/>
</dbReference>
<organism evidence="9 10">
    <name type="scientific">Tetradesmus obliquus</name>
    <name type="common">Green alga</name>
    <name type="synonym">Acutodesmus obliquus</name>
    <dbReference type="NCBI Taxonomy" id="3088"/>
    <lineage>
        <taxon>Eukaryota</taxon>
        <taxon>Viridiplantae</taxon>
        <taxon>Chlorophyta</taxon>
        <taxon>core chlorophytes</taxon>
        <taxon>Chlorophyceae</taxon>
        <taxon>CS clade</taxon>
        <taxon>Sphaeropleales</taxon>
        <taxon>Scenedesmaceae</taxon>
        <taxon>Tetradesmus</taxon>
    </lineage>
</organism>
<dbReference type="GO" id="GO:0007018">
    <property type="term" value="P:microtubule-based movement"/>
    <property type="evidence" value="ECO:0007669"/>
    <property type="project" value="InterPro"/>
</dbReference>
<gene>
    <name evidence="9" type="ORF">BQ4739_LOCUS17332</name>
</gene>
<feature type="coiled-coil region" evidence="6">
    <location>
        <begin position="998"/>
        <end position="1127"/>
    </location>
</feature>
<feature type="compositionally biased region" description="Low complexity" evidence="7">
    <location>
        <begin position="1882"/>
        <end position="1901"/>
    </location>
</feature>
<comment type="similarity">
    <text evidence="5">Belongs to the TRAFAC class myosin-kinesin ATPase superfamily. Kinesin family.</text>
</comment>
<evidence type="ECO:0000256" key="4">
    <source>
        <dbReference type="ARBA" id="ARBA00023212"/>
    </source>
</evidence>
<dbReference type="InterPro" id="IPR027417">
    <property type="entry name" value="P-loop_NTPase"/>
</dbReference>
<feature type="region of interest" description="Disordered" evidence="7">
    <location>
        <begin position="1152"/>
        <end position="1174"/>
    </location>
</feature>
<dbReference type="Gene3D" id="3.40.850.10">
    <property type="entry name" value="Kinesin motor domain"/>
    <property type="match status" value="1"/>
</dbReference>
<dbReference type="GO" id="GO:0008574">
    <property type="term" value="F:plus-end-directed microtubule motor activity"/>
    <property type="evidence" value="ECO:0007669"/>
    <property type="project" value="TreeGrafter"/>
</dbReference>
<dbReference type="InterPro" id="IPR036961">
    <property type="entry name" value="Kinesin_motor_dom_sf"/>
</dbReference>
<feature type="region of interest" description="Disordered" evidence="7">
    <location>
        <begin position="1196"/>
        <end position="1216"/>
    </location>
</feature>
<dbReference type="GO" id="GO:0005524">
    <property type="term" value="F:ATP binding"/>
    <property type="evidence" value="ECO:0007669"/>
    <property type="project" value="UniProtKB-UniRule"/>
</dbReference>
<feature type="region of interest" description="Disordered" evidence="7">
    <location>
        <begin position="393"/>
        <end position="414"/>
    </location>
</feature>
<dbReference type="STRING" id="3088.A0A383WHS2"/>
<feature type="compositionally biased region" description="Low complexity" evidence="7">
    <location>
        <begin position="1767"/>
        <end position="1780"/>
    </location>
</feature>
<proteinExistence type="inferred from homology"/>
<feature type="coiled-coil region" evidence="6">
    <location>
        <begin position="1473"/>
        <end position="1533"/>
    </location>
</feature>
<feature type="coiled-coil region" evidence="6">
    <location>
        <begin position="1562"/>
        <end position="1610"/>
    </location>
</feature>
<feature type="region of interest" description="Disordered" evidence="7">
    <location>
        <begin position="1880"/>
        <end position="1908"/>
    </location>
</feature>
<dbReference type="SUPFAM" id="SSF52540">
    <property type="entry name" value="P-loop containing nucleoside triphosphate hydrolases"/>
    <property type="match status" value="1"/>
</dbReference>
<feature type="compositionally biased region" description="Low complexity" evidence="7">
    <location>
        <begin position="462"/>
        <end position="474"/>
    </location>
</feature>
<feature type="region of interest" description="Disordered" evidence="7">
    <location>
        <begin position="1251"/>
        <end position="1329"/>
    </location>
</feature>
<feature type="region of interest" description="Disordered" evidence="7">
    <location>
        <begin position="1433"/>
        <end position="1470"/>
    </location>
</feature>
<feature type="region of interest" description="Disordered" evidence="7">
    <location>
        <begin position="508"/>
        <end position="527"/>
    </location>
</feature>
<feature type="coiled-coil region" evidence="6">
    <location>
        <begin position="1658"/>
        <end position="1699"/>
    </location>
</feature>
<dbReference type="GO" id="GO:0090307">
    <property type="term" value="P:mitotic spindle assembly"/>
    <property type="evidence" value="ECO:0007669"/>
    <property type="project" value="TreeGrafter"/>
</dbReference>
<protein>
    <recommendedName>
        <fullName evidence="8">Kinesin motor domain-containing protein</fullName>
    </recommendedName>
</protein>
<dbReference type="InterPro" id="IPR001752">
    <property type="entry name" value="Kinesin_motor_dom"/>
</dbReference>
<keyword evidence="5" id="KW-0067">ATP-binding</keyword>
<dbReference type="PANTHER" id="PTHR47970:SF12">
    <property type="entry name" value="KINESIN FAMILY MEMBER 11"/>
    <property type="match status" value="1"/>
</dbReference>
<feature type="binding site" evidence="5">
    <location>
        <begin position="82"/>
        <end position="89"/>
    </location>
    <ligand>
        <name>ATP</name>
        <dbReference type="ChEBI" id="CHEBI:30616"/>
    </ligand>
</feature>
<feature type="region of interest" description="Disordered" evidence="7">
    <location>
        <begin position="1765"/>
        <end position="1817"/>
    </location>
</feature>
<feature type="compositionally biased region" description="Low complexity" evidence="7">
    <location>
        <begin position="1271"/>
        <end position="1307"/>
    </location>
</feature>
<sequence length="1934" mass="203918">MRTKGTFAAVQGMPTVRSAVRVRPCSGPGRRRTCPVRGQAGSYVVDVALGDTCQQQQVYQHLVAPLVDSFIHGESAVLLVYGAAGTGKTHTLQGCGHGQDAGIIPQAVQAVLRGLSIVPRHRYRLSVTHCGLSVGHDAQLLDLLAPSPAAATASLRDGSAAAALAGLASWTLEDPSDILEVLRCRRLHASAPASAARAAKGLHSMVTLQLDSFSADGAPLTSTTLSFVELAAPEPKDPLGIGRSSNDNANARSLAMAYNSLSKVLAALRHSAAAGTAGAHAAAGGLGASAALAAGGLAAGQQQHVPWRDSPLTRWLQERLHAASAITMLGTVSASTEAAADTLATISWVSRFSTATKSGAGSVLVSFSWEVAADPEASGSYIRFQPEQDVVQAPQAGLQQDRQQQGSSSPLRAAAQSSFCEPACSSPMVNQCSPNLGRGMDRPRSPGSILRPHSSASVFNTRRQPGRWQQQLQQSPDSTPVMRHVQQWQQQQELLQHQHHQHLQGLQCSSLDPLGRSSTPEPAAAVADQQHTAGLGCTGDDGVADALTDEVLLYGELMCALRRAGGGLRAEAILEQLLQELGAARAGLSSEHGEVRVLRGTLAALQEEHRQCQAGKHVMQSQLQEAQAQLESCQASLKDASSDRDMFLRRLQQLEQEQAQQQEDPTVPRPMSRLEAQRQKAHAAQLRMMESELAALAASNQQLRSQLDVTVSQLSKASADKLAAQEAAADASERLQQELDVLRSTSEIDADIRRELEASLSQLRRACEATADELASVTGDRSALRNELDQAQLSIDALATELQETVDKAQAGEAKAAELEAQLQESEQACSLAQQQLSALQAQVGALEEMTQQLHQQQQLAADGANMQTQQAGMLQVVMQDLQQLLGDFEQDLEAVVPSQWKHMIGSAHEQQGVDGSSYTTEAALAARGKLRSTLANLTSSSRAASFAAGGGAVSAGASAALPVVWAHKLDAVLAVLRLAVEEWGRATDGMHNTGTRAELLESNVEELRKLVATQEDLQEQLAAQLGTCQAESDAAAEAAAAQQAQLQQQLYEAQSAVAALADEIKEGQAALQAAQQGSADRDEALDALADELVEVNAGLEEAEATRQQAEEQVMALAAELEEALLQLSVRDQVLDQVWSQLKGLPQYTEASGAAAGDGLSSPGRANSAAASGTLSTDSSWQQLLQQPSFKSAALERLQQQQSRQQQQQQYAARRLSSQRSGILSAGGGAGAALAQQALQAAGRRSSQCSARASCDDQGTGAAVDHSQRPAGTRAAAAAVTSTTAGGQASRRLNGYGAYAPGTPPAARQGSFRSRKGTGESGISAAGQQKVQPLVVAAMRRLRNQVETLQQQVAEADAGSRDMDANASRLRQRLAELGEQHDQLVDANEQLQHEKKQLTSRCRQLSLQLQEKEQELEQAQDQCQHLLSSLKQVQHHLHEQQQQPRPQPPSQQQQNQQQQPRPSDPAMPNTPTLAQAQAELQLADCRRQLAEAKAALQEVSAALHSEKAARLAAQDVEAGRQQLLQRMAGLQADSVELHGQLLAERKAAAALREELSLTGTSRDTWRDAAKRAEAEAEQARATAEAKIAELTRARAELLSARDQLAAITRALDAQQLQALLCKGCELAAPAGLTGLAPDAAAAAASGAAACSEGMAARLAAAQVMRREAEDHAAQLARKLAATERALAELQQQQGEDEATADELGGQLSVTAAQLARSKAEAAAQRAAAEGGVLQVAEMGLQLQEASRQLAAVQAERDALRAQLVAAQTQQQHQQQQQQQQGMMHEGAGRGGARGAFRSPTGTSHTHPQQQQQPQQAPWQLDDCGLVNLLGEAAAATSYDSLVQPLSSARCGGSQLAVAEEAAQDAGVSGLAGRVRQLMMQPGQGRSASSSRGNSSGGRQASQGGGSIVGAGGGAADAVGHAYADNEGWEAPCLY</sequence>
<feature type="compositionally biased region" description="Low complexity" evidence="7">
    <location>
        <begin position="1807"/>
        <end position="1817"/>
    </location>
</feature>
<feature type="compositionally biased region" description="Low complexity" evidence="7">
    <location>
        <begin position="1152"/>
        <end position="1164"/>
    </location>
</feature>
<name>A0A383WHS2_TETOB</name>
<feature type="compositionally biased region" description="Low complexity" evidence="7">
    <location>
        <begin position="1440"/>
        <end position="1461"/>
    </location>
</feature>
<dbReference type="GO" id="GO:0008017">
    <property type="term" value="F:microtubule binding"/>
    <property type="evidence" value="ECO:0007669"/>
    <property type="project" value="InterPro"/>
</dbReference>
<dbReference type="PROSITE" id="PS50067">
    <property type="entry name" value="KINESIN_MOTOR_2"/>
    <property type="match status" value="1"/>
</dbReference>
<feature type="region of interest" description="Disordered" evidence="7">
    <location>
        <begin position="434"/>
        <end position="481"/>
    </location>
</feature>
<comment type="subcellular location">
    <subcellularLocation>
        <location evidence="1">Cytoplasm</location>
        <location evidence="1">Cytoskeleton</location>
    </subcellularLocation>
</comment>
<evidence type="ECO:0000256" key="1">
    <source>
        <dbReference type="ARBA" id="ARBA00004245"/>
    </source>
</evidence>
<keyword evidence="2" id="KW-0963">Cytoplasm</keyword>
<keyword evidence="6" id="KW-0175">Coiled coil</keyword>
<evidence type="ECO:0000256" key="3">
    <source>
        <dbReference type="ARBA" id="ARBA00023175"/>
    </source>
</evidence>
<dbReference type="PANTHER" id="PTHR47970">
    <property type="entry name" value="KINESIN-LIKE PROTEIN KIF11"/>
    <property type="match status" value="1"/>
</dbReference>
<feature type="compositionally biased region" description="Low complexity" evidence="7">
    <location>
        <begin position="393"/>
        <end position="410"/>
    </location>
</feature>
<evidence type="ECO:0000313" key="10">
    <source>
        <dbReference type="Proteomes" id="UP000256970"/>
    </source>
</evidence>
<keyword evidence="3 5" id="KW-0505">Motor protein</keyword>